<dbReference type="Proteomes" id="UP000059680">
    <property type="component" value="Chromosome 1"/>
</dbReference>
<protein>
    <submittedName>
        <fullName evidence="2">Os01g0759800 protein</fullName>
    </submittedName>
</protein>
<organism evidence="2 3">
    <name type="scientific">Oryza sativa subsp. japonica</name>
    <name type="common">Rice</name>
    <dbReference type="NCBI Taxonomy" id="39947"/>
    <lineage>
        <taxon>Eukaryota</taxon>
        <taxon>Viridiplantae</taxon>
        <taxon>Streptophyta</taxon>
        <taxon>Embryophyta</taxon>
        <taxon>Tracheophyta</taxon>
        <taxon>Spermatophyta</taxon>
        <taxon>Magnoliopsida</taxon>
        <taxon>Liliopsida</taxon>
        <taxon>Poales</taxon>
        <taxon>Poaceae</taxon>
        <taxon>BOP clade</taxon>
        <taxon>Oryzoideae</taxon>
        <taxon>Oryzeae</taxon>
        <taxon>Oryzinae</taxon>
        <taxon>Oryza</taxon>
        <taxon>Oryza sativa</taxon>
    </lineage>
</organism>
<evidence type="ECO:0000313" key="3">
    <source>
        <dbReference type="Proteomes" id="UP000059680"/>
    </source>
</evidence>
<feature type="compositionally biased region" description="Polar residues" evidence="1">
    <location>
        <begin position="59"/>
        <end position="77"/>
    </location>
</feature>
<proteinExistence type="predicted"/>
<sequence>MLIRATCSEDLSIGPNQRDADEQGEPLQYWNISYLYILQILKNIIDNARVRLNFKYARTTGNPLSKRPNPSNATTGAIPNGLKNLEKMPHSWL</sequence>
<dbReference type="PaxDb" id="39947-A0A0P0V8J7"/>
<gene>
    <name evidence="2" type="ordered locus">Os01g0759800</name>
    <name evidence="2" type="ORF">OSNPB_010759800</name>
</gene>
<reference evidence="2 3" key="3">
    <citation type="journal article" date="2013" name="Rice">
        <title>Improvement of the Oryza sativa Nipponbare reference genome using next generation sequence and optical map data.</title>
        <authorList>
            <person name="Kawahara Y."/>
            <person name="de la Bastide M."/>
            <person name="Hamilton J.P."/>
            <person name="Kanamori H."/>
            <person name="McCombie W.R."/>
            <person name="Ouyang S."/>
            <person name="Schwartz D.C."/>
            <person name="Tanaka T."/>
            <person name="Wu J."/>
            <person name="Zhou S."/>
            <person name="Childs K.L."/>
            <person name="Davidson R.M."/>
            <person name="Lin H."/>
            <person name="Quesada-Ocampo L."/>
            <person name="Vaillancourt B."/>
            <person name="Sakai H."/>
            <person name="Lee S.S."/>
            <person name="Kim J."/>
            <person name="Numa H."/>
            <person name="Itoh T."/>
            <person name="Buell C.R."/>
            <person name="Matsumoto T."/>
        </authorList>
    </citation>
    <scope>NUCLEOTIDE SEQUENCE [LARGE SCALE GENOMIC DNA]</scope>
    <source>
        <strain evidence="3">cv. Nipponbare</strain>
    </source>
</reference>
<feature type="region of interest" description="Disordered" evidence="1">
    <location>
        <begin position="59"/>
        <end position="83"/>
    </location>
</feature>
<accession>A0A0P0V8J7</accession>
<name>A0A0P0V8J7_ORYSJ</name>
<dbReference type="EMBL" id="AP014957">
    <property type="protein sequence ID" value="BAS74445.1"/>
    <property type="molecule type" value="Genomic_DNA"/>
</dbReference>
<dbReference type="Gramene" id="Os01t0759800-00">
    <property type="protein sequence ID" value="Os01t0759800-00"/>
    <property type="gene ID" value="Os01g0759800"/>
</dbReference>
<evidence type="ECO:0000313" key="2">
    <source>
        <dbReference type="EMBL" id="BAS74445.1"/>
    </source>
</evidence>
<dbReference type="AlphaFoldDB" id="A0A0P0V8J7"/>
<keyword evidence="3" id="KW-1185">Reference proteome</keyword>
<dbReference type="InParanoid" id="A0A0P0V8J7"/>
<reference evidence="2 3" key="2">
    <citation type="journal article" date="2013" name="Plant Cell Physiol.">
        <title>Rice Annotation Project Database (RAP-DB): an integrative and interactive database for rice genomics.</title>
        <authorList>
            <person name="Sakai H."/>
            <person name="Lee S.S."/>
            <person name="Tanaka T."/>
            <person name="Numa H."/>
            <person name="Kim J."/>
            <person name="Kawahara Y."/>
            <person name="Wakimoto H."/>
            <person name="Yang C.C."/>
            <person name="Iwamoto M."/>
            <person name="Abe T."/>
            <person name="Yamada Y."/>
            <person name="Muto A."/>
            <person name="Inokuchi H."/>
            <person name="Ikemura T."/>
            <person name="Matsumoto T."/>
            <person name="Sasaki T."/>
            <person name="Itoh T."/>
        </authorList>
    </citation>
    <scope>NUCLEOTIDE SEQUENCE [LARGE SCALE GENOMIC DNA]</scope>
    <source>
        <strain evidence="3">cv. Nipponbare</strain>
    </source>
</reference>
<reference evidence="3" key="1">
    <citation type="journal article" date="2005" name="Nature">
        <title>The map-based sequence of the rice genome.</title>
        <authorList>
            <consortium name="International rice genome sequencing project (IRGSP)"/>
            <person name="Matsumoto T."/>
            <person name="Wu J."/>
            <person name="Kanamori H."/>
            <person name="Katayose Y."/>
            <person name="Fujisawa M."/>
            <person name="Namiki N."/>
            <person name="Mizuno H."/>
            <person name="Yamamoto K."/>
            <person name="Antonio B.A."/>
            <person name="Baba T."/>
            <person name="Sakata K."/>
            <person name="Nagamura Y."/>
            <person name="Aoki H."/>
            <person name="Arikawa K."/>
            <person name="Arita K."/>
            <person name="Bito T."/>
            <person name="Chiden Y."/>
            <person name="Fujitsuka N."/>
            <person name="Fukunaka R."/>
            <person name="Hamada M."/>
            <person name="Harada C."/>
            <person name="Hayashi A."/>
            <person name="Hijishita S."/>
            <person name="Honda M."/>
            <person name="Hosokawa S."/>
            <person name="Ichikawa Y."/>
            <person name="Idonuma A."/>
            <person name="Iijima M."/>
            <person name="Ikeda M."/>
            <person name="Ikeno M."/>
            <person name="Ito K."/>
            <person name="Ito S."/>
            <person name="Ito T."/>
            <person name="Ito Y."/>
            <person name="Ito Y."/>
            <person name="Iwabuchi A."/>
            <person name="Kamiya K."/>
            <person name="Karasawa W."/>
            <person name="Kurita K."/>
            <person name="Katagiri S."/>
            <person name="Kikuta A."/>
            <person name="Kobayashi H."/>
            <person name="Kobayashi N."/>
            <person name="Machita K."/>
            <person name="Maehara T."/>
            <person name="Masukawa M."/>
            <person name="Mizubayashi T."/>
            <person name="Mukai Y."/>
            <person name="Nagasaki H."/>
            <person name="Nagata Y."/>
            <person name="Naito S."/>
            <person name="Nakashima M."/>
            <person name="Nakama Y."/>
            <person name="Nakamichi Y."/>
            <person name="Nakamura M."/>
            <person name="Meguro A."/>
            <person name="Negishi M."/>
            <person name="Ohta I."/>
            <person name="Ohta T."/>
            <person name="Okamoto M."/>
            <person name="Ono N."/>
            <person name="Saji S."/>
            <person name="Sakaguchi M."/>
            <person name="Sakai K."/>
            <person name="Shibata M."/>
            <person name="Shimokawa T."/>
            <person name="Song J."/>
            <person name="Takazaki Y."/>
            <person name="Terasawa K."/>
            <person name="Tsugane M."/>
            <person name="Tsuji K."/>
            <person name="Ueda S."/>
            <person name="Waki K."/>
            <person name="Yamagata H."/>
            <person name="Yamamoto M."/>
            <person name="Yamamoto S."/>
            <person name="Yamane H."/>
            <person name="Yoshiki S."/>
            <person name="Yoshihara R."/>
            <person name="Yukawa K."/>
            <person name="Zhong H."/>
            <person name="Yano M."/>
            <person name="Yuan Q."/>
            <person name="Ouyang S."/>
            <person name="Liu J."/>
            <person name="Jones K.M."/>
            <person name="Gansberger K."/>
            <person name="Moffat K."/>
            <person name="Hill J."/>
            <person name="Bera J."/>
            <person name="Fadrosh D."/>
            <person name="Jin S."/>
            <person name="Johri S."/>
            <person name="Kim M."/>
            <person name="Overton L."/>
            <person name="Reardon M."/>
            <person name="Tsitrin T."/>
            <person name="Vuong H."/>
            <person name="Weaver B."/>
            <person name="Ciecko A."/>
            <person name="Tallon L."/>
            <person name="Jackson J."/>
            <person name="Pai G."/>
            <person name="Aken S.V."/>
            <person name="Utterback T."/>
            <person name="Reidmuller S."/>
            <person name="Feldblyum T."/>
            <person name="Hsiao J."/>
            <person name="Zismann V."/>
            <person name="Iobst S."/>
            <person name="de Vazeille A.R."/>
            <person name="Buell C.R."/>
            <person name="Ying K."/>
            <person name="Li Y."/>
            <person name="Lu T."/>
            <person name="Huang Y."/>
            <person name="Zhao Q."/>
            <person name="Feng Q."/>
            <person name="Zhang L."/>
            <person name="Zhu J."/>
            <person name="Weng Q."/>
            <person name="Mu J."/>
            <person name="Lu Y."/>
            <person name="Fan D."/>
            <person name="Liu Y."/>
            <person name="Guan J."/>
            <person name="Zhang Y."/>
            <person name="Yu S."/>
            <person name="Liu X."/>
            <person name="Zhang Y."/>
            <person name="Hong G."/>
            <person name="Han B."/>
            <person name="Choisne N."/>
            <person name="Demange N."/>
            <person name="Orjeda G."/>
            <person name="Samain S."/>
            <person name="Cattolico L."/>
            <person name="Pelletier E."/>
            <person name="Couloux A."/>
            <person name="Segurens B."/>
            <person name="Wincker P."/>
            <person name="D'Hont A."/>
            <person name="Scarpelli C."/>
            <person name="Weissenbach J."/>
            <person name="Salanoubat M."/>
            <person name="Quetier F."/>
            <person name="Yu Y."/>
            <person name="Kim H.R."/>
            <person name="Rambo T."/>
            <person name="Currie J."/>
            <person name="Collura K."/>
            <person name="Luo M."/>
            <person name="Yang T."/>
            <person name="Ammiraju J.S.S."/>
            <person name="Engler F."/>
            <person name="Soderlund C."/>
            <person name="Wing R.A."/>
            <person name="Palmer L.E."/>
            <person name="de la Bastide M."/>
            <person name="Spiegel L."/>
            <person name="Nascimento L."/>
            <person name="Zutavern T."/>
            <person name="O'Shaughnessy A."/>
            <person name="Dike S."/>
            <person name="Dedhia N."/>
            <person name="Preston R."/>
            <person name="Balija V."/>
            <person name="McCombie W.R."/>
            <person name="Chow T."/>
            <person name="Chen H."/>
            <person name="Chung M."/>
            <person name="Chen C."/>
            <person name="Shaw J."/>
            <person name="Wu H."/>
            <person name="Hsiao K."/>
            <person name="Chao Y."/>
            <person name="Chu M."/>
            <person name="Cheng C."/>
            <person name="Hour A."/>
            <person name="Lee P."/>
            <person name="Lin S."/>
            <person name="Lin Y."/>
            <person name="Liou J."/>
            <person name="Liu S."/>
            <person name="Hsing Y."/>
            <person name="Raghuvanshi S."/>
            <person name="Mohanty A."/>
            <person name="Bharti A.K."/>
            <person name="Gaur A."/>
            <person name="Gupta V."/>
            <person name="Kumar D."/>
            <person name="Ravi V."/>
            <person name="Vij S."/>
            <person name="Kapur A."/>
            <person name="Khurana P."/>
            <person name="Khurana P."/>
            <person name="Khurana J.P."/>
            <person name="Tyagi A.K."/>
            <person name="Gaikwad K."/>
            <person name="Singh A."/>
            <person name="Dalal V."/>
            <person name="Srivastava S."/>
            <person name="Dixit A."/>
            <person name="Pal A.K."/>
            <person name="Ghazi I.A."/>
            <person name="Yadav M."/>
            <person name="Pandit A."/>
            <person name="Bhargava A."/>
            <person name="Sureshbabu K."/>
            <person name="Batra K."/>
            <person name="Sharma T.R."/>
            <person name="Mohapatra T."/>
            <person name="Singh N.K."/>
            <person name="Messing J."/>
            <person name="Nelson A.B."/>
            <person name="Fuks G."/>
            <person name="Kavchok S."/>
            <person name="Keizer G."/>
            <person name="Linton E."/>
            <person name="Llaca V."/>
            <person name="Song R."/>
            <person name="Tanyolac B."/>
            <person name="Young S."/>
            <person name="Ho-Il K."/>
            <person name="Hahn J.H."/>
            <person name="Sangsakoo G."/>
            <person name="Vanavichit A."/>
            <person name="de Mattos Luiz.A.T."/>
            <person name="Zimmer P.D."/>
            <person name="Malone G."/>
            <person name="Dellagostin O."/>
            <person name="de Oliveira A.C."/>
            <person name="Bevan M."/>
            <person name="Bancroft I."/>
            <person name="Minx P."/>
            <person name="Cordum H."/>
            <person name="Wilson R."/>
            <person name="Cheng Z."/>
            <person name="Jin W."/>
            <person name="Jiang J."/>
            <person name="Leong S.A."/>
            <person name="Iwama H."/>
            <person name="Gojobori T."/>
            <person name="Itoh T."/>
            <person name="Niimura Y."/>
            <person name="Fujii Y."/>
            <person name="Habara T."/>
            <person name="Sakai H."/>
            <person name="Sato Y."/>
            <person name="Wilson G."/>
            <person name="Kumar K."/>
            <person name="McCouch S."/>
            <person name="Juretic N."/>
            <person name="Hoen D."/>
            <person name="Wright S."/>
            <person name="Bruskiewich R."/>
            <person name="Bureau T."/>
            <person name="Miyao A."/>
            <person name="Hirochika H."/>
            <person name="Nishikawa T."/>
            <person name="Kadowaki K."/>
            <person name="Sugiura M."/>
            <person name="Burr B."/>
            <person name="Sasaki T."/>
        </authorList>
    </citation>
    <scope>NUCLEOTIDE SEQUENCE [LARGE SCALE GENOMIC DNA]</scope>
    <source>
        <strain evidence="3">cv. Nipponbare</strain>
    </source>
</reference>
<evidence type="ECO:0000256" key="1">
    <source>
        <dbReference type="SAM" id="MobiDB-lite"/>
    </source>
</evidence>